<reference evidence="1" key="1">
    <citation type="submission" date="2021-04" db="EMBL/GenBank/DDBJ databases">
        <authorList>
            <person name="Hornung B."/>
        </authorList>
    </citation>
    <scope>NUCLEOTIDE SEQUENCE</scope>
    <source>
        <strain evidence="1">G5G6</strain>
    </source>
</reference>
<dbReference type="AlphaFoldDB" id="A0A916J868"/>
<organism evidence="1 2">
    <name type="scientific">Georgfuchsia toluolica</name>
    <dbReference type="NCBI Taxonomy" id="424218"/>
    <lineage>
        <taxon>Bacteria</taxon>
        <taxon>Pseudomonadati</taxon>
        <taxon>Pseudomonadota</taxon>
        <taxon>Betaproteobacteria</taxon>
        <taxon>Nitrosomonadales</taxon>
        <taxon>Sterolibacteriaceae</taxon>
        <taxon>Georgfuchsia</taxon>
    </lineage>
</organism>
<dbReference type="EMBL" id="CAJQUM010000001">
    <property type="protein sequence ID" value="CAG4884181.1"/>
    <property type="molecule type" value="Genomic_DNA"/>
</dbReference>
<dbReference type="RefSeq" id="WP_220636054.1">
    <property type="nucleotide sequence ID" value="NZ_CAJQUM010000001.1"/>
</dbReference>
<evidence type="ECO:0000313" key="2">
    <source>
        <dbReference type="Proteomes" id="UP000742786"/>
    </source>
</evidence>
<proteinExistence type="predicted"/>
<accession>A0A916J868</accession>
<keyword evidence="2" id="KW-1185">Reference proteome</keyword>
<gene>
    <name evidence="1" type="ORF">GTOL_12064</name>
</gene>
<protein>
    <submittedName>
        <fullName evidence="1">Uncharacterized protein</fullName>
    </submittedName>
</protein>
<evidence type="ECO:0000313" key="1">
    <source>
        <dbReference type="EMBL" id="CAG4884181.1"/>
    </source>
</evidence>
<sequence>MHFTSSPQHPDNSIVLHQEDDKNYLLAFRDTAVAVDWLTSLTNMSHKHKRTREIVQKLGEMLYMIPAQHTRKGKVKVSENH</sequence>
<name>A0A916J868_9PROT</name>
<comment type="caution">
    <text evidence="1">The sequence shown here is derived from an EMBL/GenBank/DDBJ whole genome shotgun (WGS) entry which is preliminary data.</text>
</comment>
<dbReference type="Proteomes" id="UP000742786">
    <property type="component" value="Unassembled WGS sequence"/>
</dbReference>